<dbReference type="AlphaFoldDB" id="A0A4V6QBR3"/>
<evidence type="ECO:0000256" key="1">
    <source>
        <dbReference type="SAM" id="MobiDB-lite"/>
    </source>
</evidence>
<dbReference type="InterPro" id="IPR005901">
    <property type="entry name" value="GLPGLI"/>
</dbReference>
<reference evidence="2 3" key="1">
    <citation type="submission" date="2019-03" db="EMBL/GenBank/DDBJ databases">
        <title>Genomic Encyclopedia of Type Strains, Phase III (KMG-III): the genomes of soil and plant-associated and newly described type strains.</title>
        <authorList>
            <person name="Whitman W."/>
        </authorList>
    </citation>
    <scope>NUCLEOTIDE SEQUENCE [LARGE SCALE GENOMIC DNA]</scope>
    <source>
        <strain evidence="2 3">CGMCC 1.12802</strain>
    </source>
</reference>
<comment type="caution">
    <text evidence="2">The sequence shown here is derived from an EMBL/GenBank/DDBJ whole genome shotgun (WGS) entry which is preliminary data.</text>
</comment>
<feature type="region of interest" description="Disordered" evidence="1">
    <location>
        <begin position="284"/>
        <end position="312"/>
    </location>
</feature>
<keyword evidence="3" id="KW-1185">Reference proteome</keyword>
<evidence type="ECO:0000313" key="3">
    <source>
        <dbReference type="Proteomes" id="UP000295313"/>
    </source>
</evidence>
<dbReference type="OrthoDB" id="1440774at2"/>
<feature type="compositionally biased region" description="Low complexity" evidence="1">
    <location>
        <begin position="286"/>
        <end position="300"/>
    </location>
</feature>
<name>A0A4V6QBR3_9FLAO</name>
<protein>
    <submittedName>
        <fullName evidence="2">GLPGLI family protein</fullName>
    </submittedName>
</protein>
<dbReference type="NCBIfam" id="TIGR01200">
    <property type="entry name" value="GLPGLI"/>
    <property type="match status" value="1"/>
</dbReference>
<dbReference type="RefSeq" id="WP_133944900.1">
    <property type="nucleotide sequence ID" value="NZ_SOEO01000002.1"/>
</dbReference>
<accession>A0A4V6QBR3</accession>
<gene>
    <name evidence="2" type="ORF">B0I22_2422</name>
</gene>
<sequence length="312" mass="35689">MNKLIILMIFLLFPASIFCQTERYIYQTEVNPDTINLVNMKVEKTFLDIKADKSLFISESKLLRDSLIAVLRSQGKLDGKKLKKDKSEFPKLPDGKSIQLTFFEYHITKDLETKSVDLIENVGSRQVYYQEDRKMNWEISTETSDFNNYKIQKATMNFGGRKWTAWFAPDIKISDGPYKFFGLPGLILKLEDDKGDYRFSFIKKINIPNSFSETIKPDARKSTRINFQGDKASVRMEMVTNKDPEINFDSFNRMNQRNSGMNGGFGNQNIMQNGDVVGGQPDVQMGNSSSPTTPNSGNVNFINTNPIELKNK</sequence>
<organism evidence="2 3">
    <name type="scientific">Epilithonimonas xixisoli</name>
    <dbReference type="NCBI Taxonomy" id="1476462"/>
    <lineage>
        <taxon>Bacteria</taxon>
        <taxon>Pseudomonadati</taxon>
        <taxon>Bacteroidota</taxon>
        <taxon>Flavobacteriia</taxon>
        <taxon>Flavobacteriales</taxon>
        <taxon>Weeksellaceae</taxon>
        <taxon>Chryseobacterium group</taxon>
        <taxon>Epilithonimonas</taxon>
    </lineage>
</organism>
<proteinExistence type="predicted"/>
<dbReference type="Pfam" id="PF09697">
    <property type="entry name" value="Porph_ging"/>
    <property type="match status" value="1"/>
</dbReference>
<dbReference type="Proteomes" id="UP000295313">
    <property type="component" value="Unassembled WGS sequence"/>
</dbReference>
<evidence type="ECO:0000313" key="2">
    <source>
        <dbReference type="EMBL" id="TDX84786.1"/>
    </source>
</evidence>
<dbReference type="EMBL" id="SOEO01000002">
    <property type="protein sequence ID" value="TDX84786.1"/>
    <property type="molecule type" value="Genomic_DNA"/>
</dbReference>